<dbReference type="EMBL" id="JAODNV010000013">
    <property type="protein sequence ID" value="MCT8991228.1"/>
    <property type="molecule type" value="Genomic_DNA"/>
</dbReference>
<accession>A0A9X2X9I0</accession>
<evidence type="ECO:0000313" key="1">
    <source>
        <dbReference type="EMBL" id="MCT8991228.1"/>
    </source>
</evidence>
<dbReference type="Proteomes" id="UP001149009">
    <property type="component" value="Unassembled WGS sequence"/>
</dbReference>
<reference evidence="1" key="1">
    <citation type="submission" date="2022-08" db="EMBL/GenBank/DDBJ databases">
        <title>Chelativorans sichuanense sp. nov., a paraffin oil-degrading bacterium isolated from a mixture of oil-based drill cuttings and paddy soil.</title>
        <authorList>
            <person name="Yu J."/>
            <person name="Liu H."/>
            <person name="Chen Q."/>
        </authorList>
    </citation>
    <scope>NUCLEOTIDE SEQUENCE</scope>
    <source>
        <strain evidence="1">SCAU 2101</strain>
    </source>
</reference>
<gene>
    <name evidence="1" type="ORF">NYR54_13155</name>
</gene>
<name>A0A9X2X9I0_9HYPH</name>
<dbReference type="AlphaFoldDB" id="A0A9X2X9I0"/>
<evidence type="ECO:0000313" key="2">
    <source>
        <dbReference type="Proteomes" id="UP001149009"/>
    </source>
</evidence>
<keyword evidence="2" id="KW-1185">Reference proteome</keyword>
<dbReference type="RefSeq" id="WP_261516143.1">
    <property type="nucleotide sequence ID" value="NZ_JAODNV010000013.1"/>
</dbReference>
<organism evidence="1 2">
    <name type="scientific">Chelativorans petroleitrophicus</name>
    <dbReference type="NCBI Taxonomy" id="2975484"/>
    <lineage>
        <taxon>Bacteria</taxon>
        <taxon>Pseudomonadati</taxon>
        <taxon>Pseudomonadota</taxon>
        <taxon>Alphaproteobacteria</taxon>
        <taxon>Hyphomicrobiales</taxon>
        <taxon>Phyllobacteriaceae</taxon>
        <taxon>Chelativorans</taxon>
    </lineage>
</organism>
<comment type="caution">
    <text evidence="1">The sequence shown here is derived from an EMBL/GenBank/DDBJ whole genome shotgun (WGS) entry which is preliminary data.</text>
</comment>
<proteinExistence type="predicted"/>
<sequence length="321" mass="35260">MEDITEGFRVGERLIPWGTTREQAVRMLGLGEGALRRYEISLPCPFAYGLPALSVRFSGPAADRPVLNATYDLADIGGLRPVDWADAVESLLGSPGKISRHEPSGSAPAENTVVLNADWSRGDVRLGMWIYGAPHSTDRGRSVGSVQLSWREEVAAEPYLAEWMAQCERLAEAAATLSGIQVYALDWPASPRYGYGLSGKDADTQQRVRFLRHSLHAPEVLTTPSQVARRLSPSQFAVWTSRSGELWAASTRWDTRAFPIGKPVTIDRVEILPAKGAGYSALEIGPWYVRSHQGSREIARAAEQIGSFPGVRIERHEAYDC</sequence>
<protein>
    <submittedName>
        <fullName evidence="1">Uncharacterized protein</fullName>
    </submittedName>
</protein>